<evidence type="ECO:0000256" key="2">
    <source>
        <dbReference type="ARBA" id="ARBA00008404"/>
    </source>
</evidence>
<keyword evidence="4" id="KW-1133">Transmembrane helix</keyword>
<protein>
    <submittedName>
        <fullName evidence="5">Na(+)/H(+) antiporter subunit G</fullName>
    </submittedName>
</protein>
<comment type="similarity">
    <text evidence="2">Belongs to the CPA3 antiporters (TC 2.A.63) subunit G family.</text>
</comment>
<keyword evidence="6" id="KW-1185">Reference proteome</keyword>
<dbReference type="NCBIfam" id="TIGR01300">
    <property type="entry name" value="CPA3_mnhG_phaG"/>
    <property type="match status" value="1"/>
</dbReference>
<dbReference type="Proteomes" id="UP000789833">
    <property type="component" value="Unassembled WGS sequence"/>
</dbReference>
<evidence type="ECO:0000313" key="6">
    <source>
        <dbReference type="Proteomes" id="UP000789833"/>
    </source>
</evidence>
<evidence type="ECO:0000256" key="1">
    <source>
        <dbReference type="ARBA" id="ARBA00004141"/>
    </source>
</evidence>
<dbReference type="PANTHER" id="PTHR34703">
    <property type="entry name" value="ANTIPORTER SUBUNIT MNHG2-RELATED"/>
    <property type="match status" value="1"/>
</dbReference>
<dbReference type="EMBL" id="CAKJTJ010000007">
    <property type="protein sequence ID" value="CAG9620987.1"/>
    <property type="molecule type" value="Genomic_DNA"/>
</dbReference>
<organism evidence="5 6">
    <name type="scientific">Sutcliffiella rhizosphaerae</name>
    <dbReference type="NCBI Taxonomy" id="2880967"/>
    <lineage>
        <taxon>Bacteria</taxon>
        <taxon>Bacillati</taxon>
        <taxon>Bacillota</taxon>
        <taxon>Bacilli</taxon>
        <taxon>Bacillales</taxon>
        <taxon>Bacillaceae</taxon>
        <taxon>Sutcliffiella</taxon>
    </lineage>
</organism>
<evidence type="ECO:0000313" key="5">
    <source>
        <dbReference type="EMBL" id="CAG9620987.1"/>
    </source>
</evidence>
<accession>A0ABM8YLZ3</accession>
<evidence type="ECO:0000256" key="3">
    <source>
        <dbReference type="ARBA" id="ARBA00022449"/>
    </source>
</evidence>
<feature type="transmembrane region" description="Helical" evidence="4">
    <location>
        <begin position="6"/>
        <end position="27"/>
    </location>
</feature>
<sequence>MTAIEIIVSILVFIGAFFTLIAAVGIIRLQDVYSRIHAASKSVTLGVMTIMLGTYLFFLLEHGENVGKILLTILFVFMTAPVAGLMMGRSAYHAGIPLWEKSVHDDLKEMHQKENKTN</sequence>
<comment type="subcellular location">
    <subcellularLocation>
        <location evidence="1">Membrane</location>
        <topology evidence="1">Multi-pass membrane protein</topology>
    </subcellularLocation>
</comment>
<keyword evidence="4" id="KW-0472">Membrane</keyword>
<feature type="transmembrane region" description="Helical" evidence="4">
    <location>
        <begin position="39"/>
        <end position="60"/>
    </location>
</feature>
<keyword evidence="3" id="KW-0813">Transport</keyword>
<evidence type="ECO:0000256" key="4">
    <source>
        <dbReference type="SAM" id="Phobius"/>
    </source>
</evidence>
<keyword evidence="3" id="KW-0050">Antiport</keyword>
<dbReference type="RefSeq" id="WP_230500894.1">
    <property type="nucleotide sequence ID" value="NZ_CAKJTJ010000007.1"/>
</dbReference>
<proteinExistence type="inferred from homology"/>
<dbReference type="Pfam" id="PF03334">
    <property type="entry name" value="PhaG_MnhG_YufB"/>
    <property type="match status" value="1"/>
</dbReference>
<keyword evidence="4" id="KW-0812">Transmembrane</keyword>
<dbReference type="InterPro" id="IPR005133">
    <property type="entry name" value="PhaG_MnhG_YufB"/>
</dbReference>
<dbReference type="PANTHER" id="PTHR34703:SF1">
    <property type="entry name" value="ANTIPORTER SUBUNIT MNHG2-RELATED"/>
    <property type="match status" value="1"/>
</dbReference>
<dbReference type="NCBIfam" id="NF009314">
    <property type="entry name" value="PRK12674.1-2"/>
    <property type="match status" value="1"/>
</dbReference>
<comment type="caution">
    <text evidence="5">The sequence shown here is derived from an EMBL/GenBank/DDBJ whole genome shotgun (WGS) entry which is preliminary data.</text>
</comment>
<reference evidence="5 6" key="1">
    <citation type="submission" date="2021-10" db="EMBL/GenBank/DDBJ databases">
        <authorList>
            <person name="Criscuolo A."/>
        </authorList>
    </citation>
    <scope>NUCLEOTIDE SEQUENCE [LARGE SCALE GENOMIC DNA]</scope>
    <source>
        <strain evidence="6">CIP 111883</strain>
    </source>
</reference>
<name>A0ABM8YLZ3_9BACI</name>
<feature type="transmembrane region" description="Helical" evidence="4">
    <location>
        <begin position="66"/>
        <end position="87"/>
    </location>
</feature>
<gene>
    <name evidence="5" type="primary">mrpG_2</name>
    <name evidence="5" type="ORF">BACCIP111883_01759</name>
</gene>